<keyword evidence="10" id="KW-1185">Reference proteome</keyword>
<keyword evidence="2" id="KW-1003">Cell membrane</keyword>
<proteinExistence type="predicted"/>
<feature type="transmembrane region" description="Helical" evidence="8">
    <location>
        <begin position="12"/>
        <end position="32"/>
    </location>
</feature>
<feature type="transmembrane region" description="Helical" evidence="8">
    <location>
        <begin position="211"/>
        <end position="230"/>
    </location>
</feature>
<comment type="caution">
    <text evidence="9">The sequence shown here is derived from an EMBL/GenBank/DDBJ whole genome shotgun (WGS) entry which is preliminary data.</text>
</comment>
<dbReference type="AlphaFoldDB" id="A0A2S3ZZE6"/>
<evidence type="ECO:0008006" key="11">
    <source>
        <dbReference type="Google" id="ProtNLM"/>
    </source>
</evidence>
<feature type="transmembrane region" description="Helical" evidence="8">
    <location>
        <begin position="399"/>
        <end position="420"/>
    </location>
</feature>
<evidence type="ECO:0000256" key="2">
    <source>
        <dbReference type="ARBA" id="ARBA00022475"/>
    </source>
</evidence>
<keyword evidence="6 8" id="KW-1133">Transmembrane helix</keyword>
<feature type="transmembrane region" description="Helical" evidence="8">
    <location>
        <begin position="328"/>
        <end position="348"/>
    </location>
</feature>
<dbReference type="GO" id="GO:0009103">
    <property type="term" value="P:lipopolysaccharide biosynthetic process"/>
    <property type="evidence" value="ECO:0007669"/>
    <property type="project" value="UniProtKB-ARBA"/>
</dbReference>
<evidence type="ECO:0000313" key="9">
    <source>
        <dbReference type="EMBL" id="POH74588.1"/>
    </source>
</evidence>
<evidence type="ECO:0000256" key="1">
    <source>
        <dbReference type="ARBA" id="ARBA00004651"/>
    </source>
</evidence>
<evidence type="ECO:0000313" key="10">
    <source>
        <dbReference type="Proteomes" id="UP000237061"/>
    </source>
</evidence>
<evidence type="ECO:0000256" key="3">
    <source>
        <dbReference type="ARBA" id="ARBA00022676"/>
    </source>
</evidence>
<dbReference type="Proteomes" id="UP000237061">
    <property type="component" value="Unassembled WGS sequence"/>
</dbReference>
<keyword evidence="7 8" id="KW-0472">Membrane</keyword>
<keyword evidence="3" id="KW-0328">Glycosyltransferase</keyword>
<dbReference type="EMBL" id="PPXC01000003">
    <property type="protein sequence ID" value="POH74588.1"/>
    <property type="molecule type" value="Genomic_DNA"/>
</dbReference>
<accession>A0A2S3ZZE6</accession>
<dbReference type="PANTHER" id="PTHR33908">
    <property type="entry name" value="MANNOSYLTRANSFERASE YKCB-RELATED"/>
    <property type="match status" value="1"/>
</dbReference>
<evidence type="ECO:0000256" key="6">
    <source>
        <dbReference type="ARBA" id="ARBA00022989"/>
    </source>
</evidence>
<feature type="transmembrane region" description="Helical" evidence="8">
    <location>
        <begin position="302"/>
        <end position="322"/>
    </location>
</feature>
<comment type="subcellular location">
    <subcellularLocation>
        <location evidence="1">Cell membrane</location>
        <topology evidence="1">Multi-pass membrane protein</topology>
    </subcellularLocation>
</comment>
<dbReference type="GO" id="GO:0005886">
    <property type="term" value="C:plasma membrane"/>
    <property type="evidence" value="ECO:0007669"/>
    <property type="project" value="UniProtKB-SubCell"/>
</dbReference>
<evidence type="ECO:0000256" key="5">
    <source>
        <dbReference type="ARBA" id="ARBA00022692"/>
    </source>
</evidence>
<feature type="transmembrane region" description="Helical" evidence="8">
    <location>
        <begin position="143"/>
        <end position="160"/>
    </location>
</feature>
<feature type="transmembrane region" description="Helical" evidence="8">
    <location>
        <begin position="268"/>
        <end position="290"/>
    </location>
</feature>
<organism evidence="9 10">
    <name type="scientific">Arthrobacter glacialis</name>
    <dbReference type="NCBI Taxonomy" id="1664"/>
    <lineage>
        <taxon>Bacteria</taxon>
        <taxon>Bacillati</taxon>
        <taxon>Actinomycetota</taxon>
        <taxon>Actinomycetes</taxon>
        <taxon>Micrococcales</taxon>
        <taxon>Micrococcaceae</taxon>
        <taxon>Arthrobacter</taxon>
    </lineage>
</organism>
<evidence type="ECO:0000256" key="4">
    <source>
        <dbReference type="ARBA" id="ARBA00022679"/>
    </source>
</evidence>
<keyword evidence="4" id="KW-0808">Transferase</keyword>
<dbReference type="GO" id="GO:0016763">
    <property type="term" value="F:pentosyltransferase activity"/>
    <property type="evidence" value="ECO:0007669"/>
    <property type="project" value="TreeGrafter"/>
</dbReference>
<feature type="transmembrane region" description="Helical" evidence="8">
    <location>
        <begin position="65"/>
        <end position="83"/>
    </location>
</feature>
<feature type="transmembrane region" description="Helical" evidence="8">
    <location>
        <begin position="120"/>
        <end position="138"/>
    </location>
</feature>
<evidence type="ECO:0000256" key="7">
    <source>
        <dbReference type="ARBA" id="ARBA00023136"/>
    </source>
</evidence>
<keyword evidence="5 8" id="KW-0812">Transmembrane</keyword>
<dbReference type="PANTHER" id="PTHR33908:SF3">
    <property type="entry name" value="UNDECAPRENYL PHOSPHATE-ALPHA-4-AMINO-4-DEOXY-L-ARABINOSE ARABINOSYL TRANSFERASE"/>
    <property type="match status" value="1"/>
</dbReference>
<dbReference type="GO" id="GO:0010041">
    <property type="term" value="P:response to iron(III) ion"/>
    <property type="evidence" value="ECO:0007669"/>
    <property type="project" value="TreeGrafter"/>
</dbReference>
<protein>
    <recommendedName>
        <fullName evidence="11">Glycosyltransferase RgtA/B/C/D-like domain-containing protein</fullName>
    </recommendedName>
</protein>
<feature type="transmembrane region" description="Helical" evidence="8">
    <location>
        <begin position="172"/>
        <end position="199"/>
    </location>
</feature>
<name>A0A2S3ZZE6_ARTGL</name>
<sequence>MAIYRFNARFVPGLLIGALGVVAFLTRLLPLLESGTLGGFRGYDDGVHYAAGVHLLAGSLPYRDYVLVHPPGIAVLMLPFALIGQLATDPAGVAAARVFFALLGTLNTLMLGILLRRWGYPAVIAGAGIYAVSSIATIAERSIMLSPVLGACVLAALLALRDYRQAPRRAVTVAAIFLGLALCFKLWAILPILVVAVMVAVRCGPRLLQRFLVAGAATCLVVMGPFFILAPGAMFTDVILAQVARTDGTAKGLVHRLGDFAGNHGAPWVLFLLGAVAVLCIVAAAAVGLSGGRKPREWGEEFWWAMLASVVVCALLASASFFDHYPNFAAPYLALCLGVSVGACAEALSRRQASQGRRSGWKARAPGAVMAALGLAVLVPVGVRGFVLEPQPLPGVVGADLVAAAAPYDCVFSTYAYMGIVSDSLSRSMRHGCGSIVDVFGTRMVEELSTNGARPAMGAGVSAQELQESQLNNAQAAVVGAPQADYGLSEKAIETLRTKFVLAAGSGNYQVWIRR</sequence>
<gene>
    <name evidence="9" type="ORF">CVS27_05060</name>
</gene>
<dbReference type="InterPro" id="IPR050297">
    <property type="entry name" value="LipidA_mod_glycosyltrf_83"/>
</dbReference>
<evidence type="ECO:0000256" key="8">
    <source>
        <dbReference type="SAM" id="Phobius"/>
    </source>
</evidence>
<dbReference type="RefSeq" id="WP_103464633.1">
    <property type="nucleotide sequence ID" value="NZ_PPXC01000003.1"/>
</dbReference>
<feature type="transmembrane region" description="Helical" evidence="8">
    <location>
        <begin position="368"/>
        <end position="387"/>
    </location>
</feature>
<feature type="transmembrane region" description="Helical" evidence="8">
    <location>
        <begin position="95"/>
        <end position="114"/>
    </location>
</feature>
<reference evidence="9 10" key="1">
    <citation type="submission" date="2018-01" db="EMBL/GenBank/DDBJ databases">
        <title>Arthrobacter sp. nov., from glaciers in China.</title>
        <authorList>
            <person name="Liu Q."/>
            <person name="Xin Y.-H."/>
        </authorList>
    </citation>
    <scope>NUCLEOTIDE SEQUENCE [LARGE SCALE GENOMIC DNA]</scope>
    <source>
        <strain evidence="9 10">HLT2-12-2</strain>
    </source>
</reference>